<dbReference type="InterPro" id="IPR050775">
    <property type="entry name" value="FAD-binding_Monooxygenases"/>
</dbReference>
<dbReference type="EMBL" id="LFZO01000128">
    <property type="protein sequence ID" value="KXT13146.1"/>
    <property type="molecule type" value="Genomic_DNA"/>
</dbReference>
<dbReference type="Proteomes" id="UP000073492">
    <property type="component" value="Unassembled WGS sequence"/>
</dbReference>
<keyword evidence="1" id="KW-0285">Flavoprotein</keyword>
<reference evidence="5 6" key="1">
    <citation type="submission" date="2015-07" db="EMBL/GenBank/DDBJ databases">
        <title>Comparative genomics of the Sigatoka disease complex on banana suggests a link between parallel evolutionary changes in Pseudocercospora fijiensis and Pseudocercospora eumusae and increased virulence on the banana host.</title>
        <authorList>
            <person name="Chang T.-C."/>
            <person name="Salvucci A."/>
            <person name="Crous P.W."/>
            <person name="Stergiopoulos I."/>
        </authorList>
    </citation>
    <scope>NUCLEOTIDE SEQUENCE [LARGE SCALE GENOMIC DNA]</scope>
    <source>
        <strain evidence="5 6">CBS 116634</strain>
    </source>
</reference>
<evidence type="ECO:0000256" key="2">
    <source>
        <dbReference type="ARBA" id="ARBA00022827"/>
    </source>
</evidence>
<dbReference type="Pfam" id="PF00743">
    <property type="entry name" value="FMO-like"/>
    <property type="match status" value="1"/>
</dbReference>
<proteinExistence type="predicted"/>
<dbReference type="GO" id="GO:0050661">
    <property type="term" value="F:NADP binding"/>
    <property type="evidence" value="ECO:0007669"/>
    <property type="project" value="InterPro"/>
</dbReference>
<keyword evidence="6" id="KW-1185">Reference proteome</keyword>
<dbReference type="InterPro" id="IPR020946">
    <property type="entry name" value="Flavin_mOase-like"/>
</dbReference>
<evidence type="ECO:0008006" key="7">
    <source>
        <dbReference type="Google" id="ProtNLM"/>
    </source>
</evidence>
<keyword evidence="4" id="KW-0560">Oxidoreductase</keyword>
<evidence type="ECO:0000256" key="4">
    <source>
        <dbReference type="ARBA" id="ARBA00023002"/>
    </source>
</evidence>
<accession>A0A139IEG0</accession>
<dbReference type="AlphaFoldDB" id="A0A139IEG0"/>
<dbReference type="EMBL" id="LFZO01000128">
    <property type="protein sequence ID" value="KXT13147.1"/>
    <property type="molecule type" value="Genomic_DNA"/>
</dbReference>
<name>A0A139IEG0_9PEZI</name>
<dbReference type="GO" id="GO:0004499">
    <property type="term" value="F:N,N-dimethylaniline monooxygenase activity"/>
    <property type="evidence" value="ECO:0007669"/>
    <property type="project" value="InterPro"/>
</dbReference>
<organism evidence="5 6">
    <name type="scientific">Pseudocercospora musae</name>
    <dbReference type="NCBI Taxonomy" id="113226"/>
    <lineage>
        <taxon>Eukaryota</taxon>
        <taxon>Fungi</taxon>
        <taxon>Dikarya</taxon>
        <taxon>Ascomycota</taxon>
        <taxon>Pezizomycotina</taxon>
        <taxon>Dothideomycetes</taxon>
        <taxon>Dothideomycetidae</taxon>
        <taxon>Mycosphaerellales</taxon>
        <taxon>Mycosphaerellaceae</taxon>
        <taxon>Pseudocercospora</taxon>
    </lineage>
</organism>
<sequence>MGSIPNEEKHDALVVGLGFGGLYSLYLLKQLGLDVKAVESGADVGGRHMVLEQVSILDEGSDLFLILFRYPGARSDVTSDTYRYSWDKDLLQSSPWEHNYLLQPELQSYFREIATKHDLYRHVSFNSDLQSAHWDETSNTWRATTSDNKTYVVRYLITSLGITHKPYIPQIPDLDKFTGQITHTSKWADSISWENKRIAVIGSGASGVQITSSLALKAGSLTHFIRHAQYVLPAQYRRISSAEREVINAKYEKLWHEVFTSAVGFGFPEPNRPTFSVSPEDREQIFQDLWDEGSGFRFLFGGFSDLVVDEAANKEAIKFIHRKIKEIVKDDAKVEVLTSNDLFARRPLTDDFYYERFNQPNVHAVDLKKTPIVKAVPEGLQTEDGKVHEFDLIVFATGFDATDGSYYRIDWKGKAGKSLEDHWLGQGGPRTHLGISTSSFPNLFFVNGPGVPFANNPPVTENSAEFARDLIVRSEALKKEGKGSGVVESSKEAEEKWLKVCTDIGNATLFAKTGSWFFGENVPGRNHSPRFFFGGIARWRAAVADVKAKGYEGFDFGEEK</sequence>
<gene>
    <name evidence="5" type="ORF">AC579_5631</name>
</gene>
<dbReference type="Gene3D" id="3.50.50.60">
    <property type="entry name" value="FAD/NAD(P)-binding domain"/>
    <property type="match status" value="2"/>
</dbReference>
<dbReference type="GO" id="GO:0050660">
    <property type="term" value="F:flavin adenine dinucleotide binding"/>
    <property type="evidence" value="ECO:0007669"/>
    <property type="project" value="InterPro"/>
</dbReference>
<evidence type="ECO:0000313" key="5">
    <source>
        <dbReference type="EMBL" id="KXT13147.1"/>
    </source>
</evidence>
<keyword evidence="3" id="KW-0521">NADP</keyword>
<dbReference type="PANTHER" id="PTHR43098:SF5">
    <property type="entry name" value="DUAL-FUNCTIONAL MONOOXYGENASE_METHYLTRANSFERASE PSOF"/>
    <property type="match status" value="1"/>
</dbReference>
<protein>
    <recommendedName>
        <fullName evidence="7">FAD/NAD(P)-binding domain-containing protein</fullName>
    </recommendedName>
</protein>
<evidence type="ECO:0000256" key="3">
    <source>
        <dbReference type="ARBA" id="ARBA00022857"/>
    </source>
</evidence>
<keyword evidence="2" id="KW-0274">FAD</keyword>
<dbReference type="PANTHER" id="PTHR43098">
    <property type="entry name" value="L-ORNITHINE N(5)-MONOOXYGENASE-RELATED"/>
    <property type="match status" value="1"/>
</dbReference>
<comment type="caution">
    <text evidence="5">The sequence shown here is derived from an EMBL/GenBank/DDBJ whole genome shotgun (WGS) entry which is preliminary data.</text>
</comment>
<dbReference type="InterPro" id="IPR036188">
    <property type="entry name" value="FAD/NAD-bd_sf"/>
</dbReference>
<evidence type="ECO:0000313" key="6">
    <source>
        <dbReference type="Proteomes" id="UP000073492"/>
    </source>
</evidence>
<dbReference type="SUPFAM" id="SSF51905">
    <property type="entry name" value="FAD/NAD(P)-binding domain"/>
    <property type="match status" value="2"/>
</dbReference>
<evidence type="ECO:0000256" key="1">
    <source>
        <dbReference type="ARBA" id="ARBA00022630"/>
    </source>
</evidence>
<dbReference type="PRINTS" id="PR00411">
    <property type="entry name" value="PNDRDTASEI"/>
</dbReference>